<dbReference type="NCBIfam" id="TIGR00377">
    <property type="entry name" value="ant_ant_sig"/>
    <property type="match status" value="1"/>
</dbReference>
<dbReference type="InterPro" id="IPR002645">
    <property type="entry name" value="STAS_dom"/>
</dbReference>
<name>A0A6A7K9N3_9FIRM</name>
<comment type="similarity">
    <text evidence="1 2">Belongs to the anti-sigma-factor antagonist family.</text>
</comment>
<dbReference type="InterPro" id="IPR003658">
    <property type="entry name" value="Anti-sigma_ant"/>
</dbReference>
<dbReference type="GO" id="GO:0043856">
    <property type="term" value="F:anti-sigma factor antagonist activity"/>
    <property type="evidence" value="ECO:0007669"/>
    <property type="project" value="InterPro"/>
</dbReference>
<accession>A0A6A7K9N3</accession>
<evidence type="ECO:0000313" key="5">
    <source>
        <dbReference type="Proteomes" id="UP000440004"/>
    </source>
</evidence>
<gene>
    <name evidence="4" type="ORF">GC105_10395</name>
</gene>
<protein>
    <recommendedName>
        <fullName evidence="2">Anti-sigma factor antagonist</fullName>
    </recommendedName>
</protein>
<evidence type="ECO:0000259" key="3">
    <source>
        <dbReference type="PROSITE" id="PS50801"/>
    </source>
</evidence>
<dbReference type="PANTHER" id="PTHR33495">
    <property type="entry name" value="ANTI-SIGMA FACTOR ANTAGONIST TM_1081-RELATED-RELATED"/>
    <property type="match status" value="1"/>
</dbReference>
<organism evidence="4 5">
    <name type="scientific">Alkalibaculum sporogenes</name>
    <dbReference type="NCBI Taxonomy" id="2655001"/>
    <lineage>
        <taxon>Bacteria</taxon>
        <taxon>Bacillati</taxon>
        <taxon>Bacillota</taxon>
        <taxon>Clostridia</taxon>
        <taxon>Eubacteriales</taxon>
        <taxon>Eubacteriaceae</taxon>
        <taxon>Alkalibaculum</taxon>
    </lineage>
</organism>
<reference evidence="4 5" key="1">
    <citation type="submission" date="2019-10" db="EMBL/GenBank/DDBJ databases">
        <title>Alkalibaculum tamaniensis sp.nov., a new alkaliphilic acetogen, isolated on methoxylated aromatics from a mud volcano.</title>
        <authorList>
            <person name="Khomyakova M.A."/>
            <person name="Merkel A.Y."/>
            <person name="Bonch-Osmolovskaya E.A."/>
            <person name="Slobodkin A.I."/>
        </authorList>
    </citation>
    <scope>NUCLEOTIDE SEQUENCE [LARGE SCALE GENOMIC DNA]</scope>
    <source>
        <strain evidence="4 5">M08DMB</strain>
    </source>
</reference>
<dbReference type="PANTHER" id="PTHR33495:SF2">
    <property type="entry name" value="ANTI-SIGMA FACTOR ANTAGONIST TM_1081-RELATED"/>
    <property type="match status" value="1"/>
</dbReference>
<keyword evidence="5" id="KW-1185">Reference proteome</keyword>
<dbReference type="InterPro" id="IPR036513">
    <property type="entry name" value="STAS_dom_sf"/>
</dbReference>
<evidence type="ECO:0000313" key="4">
    <source>
        <dbReference type="EMBL" id="MPW26198.1"/>
    </source>
</evidence>
<dbReference type="SUPFAM" id="SSF52091">
    <property type="entry name" value="SpoIIaa-like"/>
    <property type="match status" value="1"/>
</dbReference>
<evidence type="ECO:0000256" key="2">
    <source>
        <dbReference type="RuleBase" id="RU003749"/>
    </source>
</evidence>
<dbReference type="AlphaFoldDB" id="A0A6A7K9N3"/>
<dbReference type="Proteomes" id="UP000440004">
    <property type="component" value="Unassembled WGS sequence"/>
</dbReference>
<dbReference type="Gene3D" id="3.30.750.24">
    <property type="entry name" value="STAS domain"/>
    <property type="match status" value="1"/>
</dbReference>
<dbReference type="PROSITE" id="PS50801">
    <property type="entry name" value="STAS"/>
    <property type="match status" value="1"/>
</dbReference>
<comment type="caution">
    <text evidence="4">The sequence shown here is derived from an EMBL/GenBank/DDBJ whole genome shotgun (WGS) entry which is preliminary data.</text>
</comment>
<proteinExistence type="inferred from homology"/>
<dbReference type="Pfam" id="PF01740">
    <property type="entry name" value="STAS"/>
    <property type="match status" value="1"/>
</dbReference>
<sequence length="99" mass="11242">MLSIITKSINGSYDVKLIGEVDIYTVDNLKKSVNELMDKEIKNILFDFIELEYIDSTGLGALIGIRGKYKDIEIEIVNLKSNVKRLFDITGLTKIFLVK</sequence>
<dbReference type="RefSeq" id="WP_152804480.1">
    <property type="nucleotide sequence ID" value="NZ_WHNX01000015.1"/>
</dbReference>
<dbReference type="EMBL" id="WHNX01000015">
    <property type="protein sequence ID" value="MPW26198.1"/>
    <property type="molecule type" value="Genomic_DNA"/>
</dbReference>
<feature type="domain" description="STAS" evidence="3">
    <location>
        <begin position="2"/>
        <end position="99"/>
    </location>
</feature>
<dbReference type="CDD" id="cd07043">
    <property type="entry name" value="STAS_anti-anti-sigma_factors"/>
    <property type="match status" value="1"/>
</dbReference>
<evidence type="ECO:0000256" key="1">
    <source>
        <dbReference type="ARBA" id="ARBA00009013"/>
    </source>
</evidence>